<dbReference type="EMBL" id="CP016170">
    <property type="protein sequence ID" value="ANN68210.1"/>
    <property type="molecule type" value="Genomic_DNA"/>
</dbReference>
<evidence type="ECO:0000313" key="2">
    <source>
        <dbReference type="EMBL" id="ANN73342.1"/>
    </source>
</evidence>
<gene>
    <name evidence="1" type="ORF">BAU06_19615</name>
    <name evidence="2" type="ORF">BAU08_20115</name>
</gene>
<reference evidence="3 4" key="1">
    <citation type="submission" date="2016-06" db="EMBL/GenBank/DDBJ databases">
        <title>Complete genome sequences of Bordetella bronchialis and Bordetella flabilis.</title>
        <authorList>
            <person name="LiPuma J.J."/>
            <person name="Spilker T."/>
        </authorList>
    </citation>
    <scope>NUCLEOTIDE SEQUENCE [LARGE SCALE GENOMIC DNA]</scope>
    <source>
        <strain evidence="2 4">AU17976</strain>
        <strain evidence="1 3">AU3182</strain>
    </source>
</reference>
<dbReference type="KEGG" id="bbro:BAU06_19615"/>
<dbReference type="Proteomes" id="UP000091897">
    <property type="component" value="Chromosome"/>
</dbReference>
<dbReference type="RefSeq" id="WP_066353892.1">
    <property type="nucleotide sequence ID" value="NZ_CBCSFJ010000035.1"/>
</dbReference>
<evidence type="ECO:0000313" key="3">
    <source>
        <dbReference type="Proteomes" id="UP000091897"/>
    </source>
</evidence>
<accession>A0A193FKL5</accession>
<dbReference type="Proteomes" id="UP000092213">
    <property type="component" value="Chromosome"/>
</dbReference>
<evidence type="ECO:0000313" key="4">
    <source>
        <dbReference type="Proteomes" id="UP000092213"/>
    </source>
</evidence>
<dbReference type="OrthoDB" id="8636779at2"/>
<proteinExistence type="predicted"/>
<dbReference type="AlphaFoldDB" id="A0A193FKL5"/>
<keyword evidence="3" id="KW-1185">Reference proteome</keyword>
<dbReference type="EMBL" id="CP016171">
    <property type="protein sequence ID" value="ANN73342.1"/>
    <property type="molecule type" value="Genomic_DNA"/>
</dbReference>
<organism evidence="2 4">
    <name type="scientific">Bordetella bronchialis</name>
    <dbReference type="NCBI Taxonomy" id="463025"/>
    <lineage>
        <taxon>Bacteria</taxon>
        <taxon>Pseudomonadati</taxon>
        <taxon>Pseudomonadota</taxon>
        <taxon>Betaproteobacteria</taxon>
        <taxon>Burkholderiales</taxon>
        <taxon>Alcaligenaceae</taxon>
        <taxon>Bordetella</taxon>
    </lineage>
</organism>
<protein>
    <submittedName>
        <fullName evidence="2">Uncharacterized protein</fullName>
    </submittedName>
</protein>
<evidence type="ECO:0000313" key="1">
    <source>
        <dbReference type="EMBL" id="ANN68210.1"/>
    </source>
</evidence>
<name>A0A193FKL5_9BORD</name>
<sequence>MPERPAHAHTARDAHRADRFLTRPRTACPISLTLRVDSPDCAQARTRLEELLRDIPGLRIMTVSHRRGVATLALQASRDALDTMLHRIMAGIPGAEFGAIQPAVLAAVH</sequence>